<reference evidence="2 3" key="1">
    <citation type="submission" date="2020-07" db="EMBL/GenBank/DDBJ databases">
        <title>Genomic Encyclopedia of Type Strains, Phase IV (KMG-IV): sequencing the most valuable type-strain genomes for metagenomic binning, comparative biology and taxonomic classification.</title>
        <authorList>
            <person name="Goeker M."/>
        </authorList>
    </citation>
    <scope>NUCLEOTIDE SEQUENCE [LARGE SCALE GENOMIC DNA]</scope>
    <source>
        <strain evidence="2 3">DSM 17721</strain>
    </source>
</reference>
<comment type="caution">
    <text evidence="2">The sequence shown here is derived from an EMBL/GenBank/DDBJ whole genome shotgun (WGS) entry which is preliminary data.</text>
</comment>
<keyword evidence="1" id="KW-0472">Membrane</keyword>
<dbReference type="Proteomes" id="UP000525298">
    <property type="component" value="Unassembled WGS sequence"/>
</dbReference>
<name>A0A7W0HKU3_9BACT</name>
<dbReference type="EMBL" id="JACDUS010000004">
    <property type="protein sequence ID" value="MBA2881629.1"/>
    <property type="molecule type" value="Genomic_DNA"/>
</dbReference>
<organism evidence="2 3">
    <name type="scientific">Desulfosalsimonas propionicica</name>
    <dbReference type="NCBI Taxonomy" id="332175"/>
    <lineage>
        <taxon>Bacteria</taxon>
        <taxon>Pseudomonadati</taxon>
        <taxon>Thermodesulfobacteriota</taxon>
        <taxon>Desulfobacteria</taxon>
        <taxon>Desulfobacterales</taxon>
        <taxon>Desulfosalsimonadaceae</taxon>
        <taxon>Desulfosalsimonas</taxon>
    </lineage>
</organism>
<dbReference type="RefSeq" id="WP_181551270.1">
    <property type="nucleotide sequence ID" value="NZ_JACDUS010000004.1"/>
</dbReference>
<feature type="transmembrane region" description="Helical" evidence="1">
    <location>
        <begin position="12"/>
        <end position="34"/>
    </location>
</feature>
<evidence type="ECO:0000313" key="3">
    <source>
        <dbReference type="Proteomes" id="UP000525298"/>
    </source>
</evidence>
<feature type="transmembrane region" description="Helical" evidence="1">
    <location>
        <begin position="46"/>
        <end position="67"/>
    </location>
</feature>
<dbReference type="AlphaFoldDB" id="A0A7W0HKU3"/>
<keyword evidence="1" id="KW-1133">Transmembrane helix</keyword>
<keyword evidence="3" id="KW-1185">Reference proteome</keyword>
<evidence type="ECO:0000313" key="2">
    <source>
        <dbReference type="EMBL" id="MBA2881629.1"/>
    </source>
</evidence>
<keyword evidence="1" id="KW-0812">Transmembrane</keyword>
<gene>
    <name evidence="2" type="ORF">HNR65_001956</name>
</gene>
<proteinExistence type="predicted"/>
<evidence type="ECO:0000256" key="1">
    <source>
        <dbReference type="SAM" id="Phobius"/>
    </source>
</evidence>
<sequence length="84" mass="9091">MPKHPVTPAYVIFYILFLPDSWRILMGIGLGALLGPHLIEPDMDTAGRAIMFVMLAVIGYAVSGAPAKWITTGLKKWILGPGGR</sequence>
<protein>
    <submittedName>
        <fullName evidence="2">Uncharacterized protein</fullName>
    </submittedName>
</protein>
<accession>A0A7W0HKU3</accession>